<dbReference type="Proteomes" id="UP001151760">
    <property type="component" value="Unassembled WGS sequence"/>
</dbReference>
<comment type="caution">
    <text evidence="1">The sequence shown here is derived from an EMBL/GenBank/DDBJ whole genome shotgun (WGS) entry which is preliminary data.</text>
</comment>
<accession>A0ABQ4YL32</accession>
<protein>
    <submittedName>
        <fullName evidence="1">Uncharacterized protein</fullName>
    </submittedName>
</protein>
<sequence length="73" mass="9004">MVSNQNVKGRYEIWHRNAPRYPKEKMRYYFYYPLENKIFVARNAEFFENSLWYKKRVGVMDFSNRVGVTKDLN</sequence>
<evidence type="ECO:0000313" key="2">
    <source>
        <dbReference type="Proteomes" id="UP001151760"/>
    </source>
</evidence>
<dbReference type="EMBL" id="BQNB010010531">
    <property type="protein sequence ID" value="GJS78538.1"/>
    <property type="molecule type" value="Genomic_DNA"/>
</dbReference>
<proteinExistence type="predicted"/>
<name>A0ABQ4YL32_9ASTR</name>
<evidence type="ECO:0000313" key="1">
    <source>
        <dbReference type="EMBL" id="GJS78538.1"/>
    </source>
</evidence>
<reference evidence="1" key="2">
    <citation type="submission" date="2022-01" db="EMBL/GenBank/DDBJ databases">
        <authorList>
            <person name="Yamashiro T."/>
            <person name="Shiraishi A."/>
            <person name="Satake H."/>
            <person name="Nakayama K."/>
        </authorList>
    </citation>
    <scope>NUCLEOTIDE SEQUENCE</scope>
</reference>
<reference evidence="1" key="1">
    <citation type="journal article" date="2022" name="Int. J. Mol. Sci.">
        <title>Draft Genome of Tanacetum Coccineum: Genomic Comparison of Closely Related Tanacetum-Family Plants.</title>
        <authorList>
            <person name="Yamashiro T."/>
            <person name="Shiraishi A."/>
            <person name="Nakayama K."/>
            <person name="Satake H."/>
        </authorList>
    </citation>
    <scope>NUCLEOTIDE SEQUENCE</scope>
</reference>
<gene>
    <name evidence="1" type="ORF">Tco_0728419</name>
</gene>
<keyword evidence="2" id="KW-1185">Reference proteome</keyword>
<organism evidence="1 2">
    <name type="scientific">Tanacetum coccineum</name>
    <dbReference type="NCBI Taxonomy" id="301880"/>
    <lineage>
        <taxon>Eukaryota</taxon>
        <taxon>Viridiplantae</taxon>
        <taxon>Streptophyta</taxon>
        <taxon>Embryophyta</taxon>
        <taxon>Tracheophyta</taxon>
        <taxon>Spermatophyta</taxon>
        <taxon>Magnoliopsida</taxon>
        <taxon>eudicotyledons</taxon>
        <taxon>Gunneridae</taxon>
        <taxon>Pentapetalae</taxon>
        <taxon>asterids</taxon>
        <taxon>campanulids</taxon>
        <taxon>Asterales</taxon>
        <taxon>Asteraceae</taxon>
        <taxon>Asteroideae</taxon>
        <taxon>Anthemideae</taxon>
        <taxon>Anthemidinae</taxon>
        <taxon>Tanacetum</taxon>
    </lineage>
</organism>